<accession>A0A7U0GBF8</accession>
<sequence length="451" mass="49441">MTVSTAALKYPLDRTGTATSNKIVNEARSVGREVYRAIAPYAGAFFTKSMVVVDQATGAELTLNTDYKILYPYQEAELEIGKPICTIVQILSANVTDVYLTYQCVGGPYTTARDVLVQLISDLQQDNRAVTWDAILGKPVEFNPSKHLHSATDLYGLEYVVLALEELVQAAYTGDVSSHDVLYNYIDRIKAYLDETLDSLRQTDTDLYAEIERLDNRIDGVINSVNAVQNNLTTHTEDVSNPHQVTKAQVGLGAVENYRPATQTEAEDGTALNVVMTPLRGMQQINKYVSTNVTPVITSHVQNTSNPHNTTAAQVGLGNVTNNAQVIRGGGTNMLTNTIRIGWDGTQILAQVDNTSMGRVHTTNQPDPNIASHANNKSNPHQVTKAQVGLGSVPNWREATDQENYDGNAGSVFATPYSIRRYTDGYRTFSGSNPPGSTSGYRDGHIWWKYL</sequence>
<protein>
    <submittedName>
        <fullName evidence="1">YomR</fullName>
    </submittedName>
</protein>
<evidence type="ECO:0000313" key="1">
    <source>
        <dbReference type="EMBL" id="QQV92049.1"/>
    </source>
</evidence>
<dbReference type="EMBL" id="MW394391">
    <property type="protein sequence ID" value="QQV92049.1"/>
    <property type="molecule type" value="Genomic_DNA"/>
</dbReference>
<gene>
    <name evidence="1" type="ORF">vBKpMFBKp24_356</name>
</gene>
<name>A0A7U0GBF8_9CAUD</name>
<keyword evidence="2" id="KW-1185">Reference proteome</keyword>
<dbReference type="Proteomes" id="UP000596381">
    <property type="component" value="Segment"/>
</dbReference>
<evidence type="ECO:0000313" key="2">
    <source>
        <dbReference type="Proteomes" id="UP000596381"/>
    </source>
</evidence>
<proteinExistence type="predicted"/>
<organism evidence="1 2">
    <name type="scientific">Klebsiella phage vB_KpM_FBKp24</name>
    <dbReference type="NCBI Taxonomy" id="2801834"/>
    <lineage>
        <taxon>Viruses</taxon>
        <taxon>Duplodnaviria</taxon>
        <taxon>Heunggongvirae</taxon>
        <taxon>Uroviricota</taxon>
        <taxon>Caudoviricetes</taxon>
        <taxon>Chimalliviridae</taxon>
        <taxon>Maaswegvirus</taxon>
        <taxon>Maaswegvirus Kp24</taxon>
    </lineage>
</organism>
<reference evidence="1 2" key="1">
    <citation type="submission" date="2020-12" db="EMBL/GenBank/DDBJ databases">
        <title>Genomic characterization of four novel bacteriophages infecting Klebsiella pneumoniae.</title>
        <authorList>
            <person name="Estrada Bonilla B."/>
            <person name="Costa A.R."/>
            <person name="van Rossum T."/>
            <person name="Hagedoorn S."/>
            <person name="Wallinga H."/>
            <person name="Xiao M."/>
            <person name="Song W."/>
            <person name="Haas P.-J."/>
            <person name="Nobrega F.L."/>
            <person name="Brouns S.J.J."/>
        </authorList>
    </citation>
    <scope>NUCLEOTIDE SEQUENCE [LARGE SCALE GENOMIC DNA]</scope>
</reference>